<dbReference type="AlphaFoldDB" id="A0A2T8I177"/>
<dbReference type="Proteomes" id="UP000243499">
    <property type="component" value="Chromosome 9"/>
</dbReference>
<feature type="domain" description="VQ" evidence="2">
    <location>
        <begin position="69"/>
        <end position="94"/>
    </location>
</feature>
<feature type="compositionally biased region" description="Low complexity" evidence="1">
    <location>
        <begin position="50"/>
        <end position="67"/>
    </location>
</feature>
<dbReference type="InterPro" id="IPR039610">
    <property type="entry name" value="VQ29"/>
</dbReference>
<dbReference type="EMBL" id="CM008054">
    <property type="protein sequence ID" value="PVH31402.1"/>
    <property type="molecule type" value="Genomic_DNA"/>
</dbReference>
<feature type="compositionally biased region" description="Basic and acidic residues" evidence="1">
    <location>
        <begin position="38"/>
        <end position="48"/>
    </location>
</feature>
<sequence length="158" mass="16558">MRSRAPPAARRTSTARARAALVSRGTSSRFAPGIRRSFGMDHGGERRSSAHGAAARPWRAGAPAGGAQPPPKVYRVEPRDFRELVQRLTGAGSTAAAPGPAAQQSVVTPAMVAESRRLEAAAAAAAAPEQQFDCRGTRRRCSALRTARPASADTSCRL</sequence>
<dbReference type="PANTHER" id="PTHR34794:SF1">
    <property type="entry name" value="OS10G0101800 PROTEIN"/>
    <property type="match status" value="1"/>
</dbReference>
<reference evidence="3" key="1">
    <citation type="submission" date="2018-04" db="EMBL/GenBank/DDBJ databases">
        <title>WGS assembly of Panicum hallii.</title>
        <authorList>
            <person name="Lovell J."/>
            <person name="Jenkins J."/>
            <person name="Lowry D."/>
            <person name="Mamidi S."/>
            <person name="Sreedasyam A."/>
            <person name="Weng X."/>
            <person name="Barry K."/>
            <person name="Bonette J."/>
            <person name="Campitelli B."/>
            <person name="Daum C."/>
            <person name="Gordon S."/>
            <person name="Gould B."/>
            <person name="Lipzen A."/>
            <person name="Macqueen A."/>
            <person name="Palacio-Mejia J."/>
            <person name="Plott C."/>
            <person name="Shakirov E."/>
            <person name="Shu S."/>
            <person name="Yoshinaga Y."/>
            <person name="Zane M."/>
            <person name="Rokhsar D."/>
            <person name="Grimwood J."/>
            <person name="Schmutz J."/>
            <person name="Juenger T."/>
        </authorList>
    </citation>
    <scope>NUCLEOTIDE SEQUENCE [LARGE SCALE GENOMIC DNA]</scope>
    <source>
        <strain evidence="3">FIL2</strain>
    </source>
</reference>
<name>A0A2T8I177_9POAL</name>
<organism evidence="3">
    <name type="scientific">Panicum hallii</name>
    <dbReference type="NCBI Taxonomy" id="206008"/>
    <lineage>
        <taxon>Eukaryota</taxon>
        <taxon>Viridiplantae</taxon>
        <taxon>Streptophyta</taxon>
        <taxon>Embryophyta</taxon>
        <taxon>Tracheophyta</taxon>
        <taxon>Spermatophyta</taxon>
        <taxon>Magnoliopsida</taxon>
        <taxon>Liliopsida</taxon>
        <taxon>Poales</taxon>
        <taxon>Poaceae</taxon>
        <taxon>PACMAD clade</taxon>
        <taxon>Panicoideae</taxon>
        <taxon>Panicodae</taxon>
        <taxon>Paniceae</taxon>
        <taxon>Panicinae</taxon>
        <taxon>Panicum</taxon>
        <taxon>Panicum sect. Panicum</taxon>
    </lineage>
</organism>
<accession>A0A2T8I177</accession>
<proteinExistence type="predicted"/>
<dbReference type="PANTHER" id="PTHR34794">
    <property type="entry name" value="EXPRESSED PROTEIN"/>
    <property type="match status" value="1"/>
</dbReference>
<feature type="compositionally biased region" description="Low complexity" evidence="1">
    <location>
        <begin position="1"/>
        <end position="20"/>
    </location>
</feature>
<evidence type="ECO:0000256" key="1">
    <source>
        <dbReference type="SAM" id="MobiDB-lite"/>
    </source>
</evidence>
<feature type="region of interest" description="Disordered" evidence="1">
    <location>
        <begin position="1"/>
        <end position="74"/>
    </location>
</feature>
<dbReference type="InterPro" id="IPR008889">
    <property type="entry name" value="VQ"/>
</dbReference>
<dbReference type="Gramene" id="PVH31402">
    <property type="protein sequence ID" value="PVH31402"/>
    <property type="gene ID" value="PAHAL_9G136500"/>
</dbReference>
<evidence type="ECO:0000259" key="2">
    <source>
        <dbReference type="Pfam" id="PF05678"/>
    </source>
</evidence>
<protein>
    <recommendedName>
        <fullName evidence="2">VQ domain-containing protein</fullName>
    </recommendedName>
</protein>
<evidence type="ECO:0000313" key="3">
    <source>
        <dbReference type="EMBL" id="PVH31402.1"/>
    </source>
</evidence>
<dbReference type="Pfam" id="PF05678">
    <property type="entry name" value="VQ"/>
    <property type="match status" value="1"/>
</dbReference>
<gene>
    <name evidence="3" type="ORF">PAHAL_9G136500</name>
</gene>